<name>A0A6P4YKU6_BRABE</name>
<dbReference type="GO" id="GO:0005737">
    <property type="term" value="C:cytoplasm"/>
    <property type="evidence" value="ECO:0007669"/>
    <property type="project" value="UniProtKB-SubCell"/>
</dbReference>
<comment type="catalytic activity">
    <reaction evidence="16">
        <text>GTP + UDP = UTP + GDP</text>
        <dbReference type="Rhea" id="RHEA:79863"/>
        <dbReference type="ChEBI" id="CHEBI:37565"/>
        <dbReference type="ChEBI" id="CHEBI:46398"/>
        <dbReference type="ChEBI" id="CHEBI:58189"/>
        <dbReference type="ChEBI" id="CHEBI:58223"/>
    </reaction>
</comment>
<evidence type="ECO:0000256" key="6">
    <source>
        <dbReference type="ARBA" id="ARBA00022679"/>
    </source>
</evidence>
<dbReference type="SUPFAM" id="SSF52540">
    <property type="entry name" value="P-loop containing nucleoside triphosphate hydrolases"/>
    <property type="match status" value="5"/>
</dbReference>
<dbReference type="CDD" id="cd22978">
    <property type="entry name" value="DD_AK5"/>
    <property type="match status" value="1"/>
</dbReference>
<evidence type="ECO:0000256" key="2">
    <source>
        <dbReference type="ARBA" id="ARBA00000582"/>
    </source>
</evidence>
<keyword evidence="9" id="KW-0067">ATP-binding</keyword>
<evidence type="ECO:0000256" key="12">
    <source>
        <dbReference type="ARBA" id="ARBA00045096"/>
    </source>
</evidence>
<evidence type="ECO:0000256" key="1">
    <source>
        <dbReference type="ARBA" id="ARBA00000082"/>
    </source>
</evidence>
<comment type="catalytic activity">
    <reaction evidence="17">
        <text>dATP + AMP = dADP + ADP</text>
        <dbReference type="Rhea" id="RHEA:79899"/>
        <dbReference type="ChEBI" id="CHEBI:57667"/>
        <dbReference type="ChEBI" id="CHEBI:61404"/>
        <dbReference type="ChEBI" id="CHEBI:456215"/>
        <dbReference type="ChEBI" id="CHEBI:456216"/>
    </reaction>
</comment>
<dbReference type="Gene3D" id="3.40.50.300">
    <property type="entry name" value="P-loop containing nucleotide triphosphate hydrolases"/>
    <property type="match status" value="5"/>
</dbReference>
<dbReference type="PRINTS" id="PR00094">
    <property type="entry name" value="ADENYLTKNASE"/>
</dbReference>
<evidence type="ECO:0000256" key="4">
    <source>
        <dbReference type="ARBA" id="ARBA00004496"/>
    </source>
</evidence>
<evidence type="ECO:0000256" key="8">
    <source>
        <dbReference type="ARBA" id="ARBA00022777"/>
    </source>
</evidence>
<evidence type="ECO:0000256" key="16">
    <source>
        <dbReference type="ARBA" id="ARBA00047439"/>
    </source>
</evidence>
<comment type="catalytic activity">
    <reaction evidence="12">
        <text>a ribonucleoside 5'-phosphate + ATP = a ribonucleoside 5'-diphosphate + ADP</text>
        <dbReference type="Rhea" id="RHEA:24036"/>
        <dbReference type="ChEBI" id="CHEBI:30616"/>
        <dbReference type="ChEBI" id="CHEBI:57930"/>
        <dbReference type="ChEBI" id="CHEBI:58043"/>
        <dbReference type="ChEBI" id="CHEBI:456216"/>
        <dbReference type="EC" id="2.7.4.4"/>
    </reaction>
</comment>
<evidence type="ECO:0000256" key="18">
    <source>
        <dbReference type="ARBA" id="ARBA00048564"/>
    </source>
</evidence>
<evidence type="ECO:0000256" key="10">
    <source>
        <dbReference type="ARBA" id="ARBA00045073"/>
    </source>
</evidence>
<comment type="catalytic activity">
    <reaction evidence="15">
        <text>UDP + ATP = UTP + ADP</text>
        <dbReference type="Rhea" id="RHEA:25098"/>
        <dbReference type="ChEBI" id="CHEBI:30616"/>
        <dbReference type="ChEBI" id="CHEBI:46398"/>
        <dbReference type="ChEBI" id="CHEBI:58223"/>
        <dbReference type="ChEBI" id="CHEBI:456216"/>
        <dbReference type="EC" id="2.7.4.6"/>
    </reaction>
</comment>
<dbReference type="PROSITE" id="PS00113">
    <property type="entry name" value="ADENYLATE_KINASE"/>
    <property type="match status" value="2"/>
</dbReference>
<dbReference type="HAMAP" id="MF_00235">
    <property type="entry name" value="Adenylate_kinase_Adk"/>
    <property type="match status" value="4"/>
</dbReference>
<dbReference type="FunFam" id="3.40.50.300:FF:000315">
    <property type="entry name" value="Adenylate kinase 1"/>
    <property type="match status" value="2"/>
</dbReference>
<dbReference type="OrthoDB" id="442176at2759"/>
<evidence type="ECO:0000256" key="11">
    <source>
        <dbReference type="ARBA" id="ARBA00045094"/>
    </source>
</evidence>
<comment type="catalytic activity">
    <reaction evidence="22">
        <text>thiamine diphosphate + ADP = thiamine triphosphate + AMP</text>
        <dbReference type="Rhea" id="RHEA:69180"/>
        <dbReference type="ChEBI" id="CHEBI:58937"/>
        <dbReference type="ChEBI" id="CHEBI:58938"/>
        <dbReference type="ChEBI" id="CHEBI:456215"/>
        <dbReference type="ChEBI" id="CHEBI:456216"/>
    </reaction>
</comment>
<evidence type="ECO:0000256" key="3">
    <source>
        <dbReference type="ARBA" id="ARBA00000937"/>
    </source>
</evidence>
<proteinExistence type="inferred from homology"/>
<feature type="region of interest" description="Disordered" evidence="23">
    <location>
        <begin position="1066"/>
        <end position="1088"/>
    </location>
</feature>
<feature type="region of interest" description="Disordered" evidence="23">
    <location>
        <begin position="372"/>
        <end position="416"/>
    </location>
</feature>
<evidence type="ECO:0000256" key="19">
    <source>
        <dbReference type="ARBA" id="ARBA00048620"/>
    </source>
</evidence>
<comment type="catalytic activity">
    <reaction evidence="19">
        <text>dTDP + GTP = dTTP + GDP</text>
        <dbReference type="Rhea" id="RHEA:79867"/>
        <dbReference type="ChEBI" id="CHEBI:37565"/>
        <dbReference type="ChEBI" id="CHEBI:37568"/>
        <dbReference type="ChEBI" id="CHEBI:58189"/>
        <dbReference type="ChEBI" id="CHEBI:58369"/>
    </reaction>
</comment>
<evidence type="ECO:0000256" key="17">
    <source>
        <dbReference type="ARBA" id="ARBA00047801"/>
    </source>
</evidence>
<comment type="catalytic activity">
    <reaction evidence="2">
        <text>AMP + ATP = 2 ADP</text>
        <dbReference type="Rhea" id="RHEA:12973"/>
        <dbReference type="ChEBI" id="CHEBI:30616"/>
        <dbReference type="ChEBI" id="CHEBI:456215"/>
        <dbReference type="ChEBI" id="CHEBI:456216"/>
        <dbReference type="EC" id="2.7.4.3"/>
    </reaction>
</comment>
<comment type="catalytic activity">
    <reaction evidence="18">
        <text>GDP + ATP = GTP + ADP</text>
        <dbReference type="Rhea" id="RHEA:27686"/>
        <dbReference type="ChEBI" id="CHEBI:30616"/>
        <dbReference type="ChEBI" id="CHEBI:37565"/>
        <dbReference type="ChEBI" id="CHEBI:58189"/>
        <dbReference type="ChEBI" id="CHEBI:456216"/>
        <dbReference type="EC" id="2.7.4.6"/>
    </reaction>
</comment>
<comment type="catalytic activity">
    <reaction evidence="21">
        <text>dAMP + ATP = dADP + ADP</text>
        <dbReference type="Rhea" id="RHEA:23100"/>
        <dbReference type="ChEBI" id="CHEBI:30616"/>
        <dbReference type="ChEBI" id="CHEBI:57667"/>
        <dbReference type="ChEBI" id="CHEBI:58245"/>
        <dbReference type="ChEBI" id="CHEBI:456216"/>
    </reaction>
</comment>
<comment type="catalytic activity">
    <reaction evidence="13">
        <text>dAMP + dATP = 2 dADP</text>
        <dbReference type="Rhea" id="RHEA:78311"/>
        <dbReference type="ChEBI" id="CHEBI:57667"/>
        <dbReference type="ChEBI" id="CHEBI:58245"/>
        <dbReference type="ChEBI" id="CHEBI:61404"/>
    </reaction>
</comment>
<comment type="catalytic activity">
    <reaction evidence="20">
        <text>dGDP + ATP = dGTP + ADP</text>
        <dbReference type="Rhea" id="RHEA:27690"/>
        <dbReference type="ChEBI" id="CHEBI:30616"/>
        <dbReference type="ChEBI" id="CHEBI:58595"/>
        <dbReference type="ChEBI" id="CHEBI:61429"/>
        <dbReference type="ChEBI" id="CHEBI:456216"/>
        <dbReference type="EC" id="2.7.4.6"/>
    </reaction>
</comment>
<dbReference type="InterPro" id="IPR006267">
    <property type="entry name" value="AK1/5"/>
</dbReference>
<dbReference type="GO" id="GO:0004017">
    <property type="term" value="F:AMP kinase activity"/>
    <property type="evidence" value="ECO:0007669"/>
    <property type="project" value="UniProtKB-EC"/>
</dbReference>
<dbReference type="InterPro" id="IPR027417">
    <property type="entry name" value="P-loop_NTPase"/>
</dbReference>
<keyword evidence="7" id="KW-0547">Nucleotide-binding</keyword>
<accession>A0A6P4YKU6</accession>
<comment type="catalytic activity">
    <reaction evidence="1">
        <text>a 2'-deoxyribonucleoside 5'-diphosphate + ATP = a 2'-deoxyribonucleoside 5'-triphosphate + ADP</text>
        <dbReference type="Rhea" id="RHEA:44640"/>
        <dbReference type="ChEBI" id="CHEBI:30616"/>
        <dbReference type="ChEBI" id="CHEBI:61560"/>
        <dbReference type="ChEBI" id="CHEBI:73316"/>
        <dbReference type="ChEBI" id="CHEBI:456216"/>
        <dbReference type="EC" id="2.7.4.6"/>
    </reaction>
</comment>
<evidence type="ECO:0000313" key="25">
    <source>
        <dbReference type="RefSeq" id="XP_019619327.1"/>
    </source>
</evidence>
<dbReference type="PANTHER" id="PTHR23359">
    <property type="entry name" value="NUCLEOTIDE KINASE"/>
    <property type="match status" value="1"/>
</dbReference>
<keyword evidence="8" id="KW-0418">Kinase</keyword>
<evidence type="ECO:0000256" key="15">
    <source>
        <dbReference type="ARBA" id="ARBA00047390"/>
    </source>
</evidence>
<evidence type="ECO:0000256" key="5">
    <source>
        <dbReference type="ARBA" id="ARBA00022490"/>
    </source>
</evidence>
<evidence type="ECO:0000256" key="21">
    <source>
        <dbReference type="ARBA" id="ARBA00048824"/>
    </source>
</evidence>
<evidence type="ECO:0000313" key="24">
    <source>
        <dbReference type="Proteomes" id="UP000515135"/>
    </source>
</evidence>
<comment type="catalytic activity">
    <reaction evidence="3">
        <text>a ribonucleoside 5'-diphosphate + ATP = a ribonucleoside 5'-triphosphate + ADP</text>
        <dbReference type="Rhea" id="RHEA:18113"/>
        <dbReference type="ChEBI" id="CHEBI:30616"/>
        <dbReference type="ChEBI" id="CHEBI:57930"/>
        <dbReference type="ChEBI" id="CHEBI:61557"/>
        <dbReference type="ChEBI" id="CHEBI:456216"/>
        <dbReference type="EC" id="2.7.4.6"/>
    </reaction>
</comment>
<evidence type="ECO:0000256" key="13">
    <source>
        <dbReference type="ARBA" id="ARBA00045110"/>
    </source>
</evidence>
<dbReference type="SUPFAM" id="SSF47391">
    <property type="entry name" value="Dimerization-anchoring domain of cAMP-dependent PK regulatory subunit"/>
    <property type="match status" value="1"/>
</dbReference>
<evidence type="ECO:0000256" key="23">
    <source>
        <dbReference type="SAM" id="MobiDB-lite"/>
    </source>
</evidence>
<dbReference type="NCBIfam" id="TIGR01360">
    <property type="entry name" value="aden_kin_iso1"/>
    <property type="match status" value="2"/>
</dbReference>
<evidence type="ECO:0000256" key="22">
    <source>
        <dbReference type="ARBA" id="ARBA00048851"/>
    </source>
</evidence>
<evidence type="ECO:0000256" key="9">
    <source>
        <dbReference type="ARBA" id="ARBA00022840"/>
    </source>
</evidence>
<dbReference type="CDD" id="cd01428">
    <property type="entry name" value="ADK"/>
    <property type="match status" value="5"/>
</dbReference>
<organism evidence="24 25">
    <name type="scientific">Branchiostoma belcheri</name>
    <name type="common">Amphioxus</name>
    <dbReference type="NCBI Taxonomy" id="7741"/>
    <lineage>
        <taxon>Eukaryota</taxon>
        <taxon>Metazoa</taxon>
        <taxon>Chordata</taxon>
        <taxon>Cephalochordata</taxon>
        <taxon>Leptocardii</taxon>
        <taxon>Amphioxiformes</taxon>
        <taxon>Branchiostomatidae</taxon>
        <taxon>Branchiostoma</taxon>
    </lineage>
</organism>
<sequence length="1277" mass="140706">MQMSDRAHLFGFSVATRPRGRQGDPGRQEGNSISAGAAWLHASCRKRAPVGTTPRNTNMETTSTDAKQYLSKKEIPQLFESILTGLMYNRPEDHISYIEDCLQQAKQSDIQNLRWDSFVRDKALPPIPSYDGTRSTTFPTEPNMQEMHKNQVLPPIPTAPPPQRPANVIIVLGGPGSGKGTQCKQIEARYDYPHLSMGEILRTKIMEKGQPQEKWGIITDTIQKGELAPTADTEQLEDLLLKVDIEYSLELLREKLFECKDKPGVVIEGFPRTVDHMHMFHSMYGPASLVIYLDCDEGRLETRLLKRAEERKRLDDNIGAVMRRLNFFKENNPPILTYYGAIGVLRKIEGDRDSDAVFYDVAATIDRELFRPRTGEGSREPGSPLKVTSPLPPIRRSPTPPQEPKPVTTPPVVKQQEPLPAISADMAATLSEMLDEHLTPSEVIDEPLVEKVNVEEVGPGAVPPASLVYGYDPDKLKDKKVIFVVGGPGCGKGTQCERIVAKYGYTHLSSGDLLRDEVKSGSERGKKLTEIMEQGKLVPMETVLELLRDAMIAKADTSNGFLIDGYPREVIQGTEFESNIKECDCVLYFECSAETMTERLLGRAKTSGRVDDNEETIKKRLDTFYSATEPVVSHYEEKGKLRKINAEREVEAIFADVCAALDGKEEVIEAEGGKEDALQGKKVIFVVGGPGCGKGTQCERIVAKYGYTHLSSGDLLRDEVKSGSERGKKLTEIMEKGELVPMSVVLDLLKEVMLKKAGESQGFLIDGYPREVQQGVEFEEKIASCDCVLYFECSDETMTERLLGRAKTSGRVDDNEETIKKRLTTFHNATEPVVDYYDDKKKLAKISAERPPDEVFTDVCKVLDGKEGPKFKGSKVILVCGGPGSGKGTQCQRVAVKYGLTHLAMHDLIHTEVQSGSERGQLLAEAIKKGELQAVYATTVHELLSEAIGKFDGKTQGFIIDGYLGSAEEVADFENKVAELSCALCFECSDDVMVQRSLKRGEGSGSPEDEEEAVKRRVEKFHSMEEPVLQALEGRGKARKIAAGSSEDEVFAEVCTVLQGEGVEPVSSLQGAADTGATQEGAGEDKKTPVFTFINGGPGTGKKAIAETLAYETGRGYISVGDVLRAEMESEPEVAEAINAGTSVTWKTVINLVKKQIQSREDCSAGCVVGGLPRTAEQYDGFIREIGPVDAVVFLMAPEEVLKENLEGKPEEMRRPDDMEEVLKVRLQTYGEESGKVLGYLKEHGQASEVSWEATMEAVLQNVRDVYNKQTGKTQDS</sequence>
<evidence type="ECO:0000256" key="7">
    <source>
        <dbReference type="ARBA" id="ARBA00022741"/>
    </source>
</evidence>
<comment type="subcellular location">
    <subcellularLocation>
        <location evidence="4">Cytoplasm</location>
    </subcellularLocation>
</comment>
<dbReference type="GO" id="GO:0046034">
    <property type="term" value="P:ATP metabolic process"/>
    <property type="evidence" value="ECO:0007669"/>
    <property type="project" value="InterPro"/>
</dbReference>
<keyword evidence="24" id="KW-1185">Reference proteome</keyword>
<protein>
    <submittedName>
        <fullName evidence="25">Uncharacterized protein LOC109466129</fullName>
    </submittedName>
</protein>
<dbReference type="GO" id="GO:0005524">
    <property type="term" value="F:ATP binding"/>
    <property type="evidence" value="ECO:0007669"/>
    <property type="project" value="UniProtKB-KW"/>
</dbReference>
<comment type="catalytic activity">
    <reaction evidence="11">
        <text>dCDP + GTP = dCTP + GDP</text>
        <dbReference type="Rhea" id="RHEA:79875"/>
        <dbReference type="ChEBI" id="CHEBI:37565"/>
        <dbReference type="ChEBI" id="CHEBI:58189"/>
        <dbReference type="ChEBI" id="CHEBI:58593"/>
        <dbReference type="ChEBI" id="CHEBI:61481"/>
    </reaction>
</comment>
<dbReference type="InterPro" id="IPR000850">
    <property type="entry name" value="Adenylat/UMP-CMP_kin"/>
</dbReference>
<keyword evidence="6" id="KW-0808">Transferase</keyword>
<gene>
    <name evidence="25" type="primary">LOC109466129</name>
</gene>
<reference evidence="25" key="1">
    <citation type="submission" date="2025-08" db="UniProtKB">
        <authorList>
            <consortium name="RefSeq"/>
        </authorList>
    </citation>
    <scope>IDENTIFICATION</scope>
    <source>
        <tissue evidence="25">Gonad</tissue>
    </source>
</reference>
<dbReference type="RefSeq" id="XP_019619327.1">
    <property type="nucleotide sequence ID" value="XM_019763768.1"/>
</dbReference>
<comment type="catalytic activity">
    <reaction evidence="10">
        <text>dADP + GTP = dATP + GDP</text>
        <dbReference type="Rhea" id="RHEA:79871"/>
        <dbReference type="ChEBI" id="CHEBI:37565"/>
        <dbReference type="ChEBI" id="CHEBI:57667"/>
        <dbReference type="ChEBI" id="CHEBI:58189"/>
        <dbReference type="ChEBI" id="CHEBI:61404"/>
    </reaction>
</comment>
<dbReference type="AlphaFoldDB" id="A0A6P4YKU6"/>
<evidence type="ECO:0000256" key="20">
    <source>
        <dbReference type="ARBA" id="ARBA00048759"/>
    </source>
</evidence>
<feature type="compositionally biased region" description="Pro residues" evidence="23">
    <location>
        <begin position="390"/>
        <end position="409"/>
    </location>
</feature>
<dbReference type="GeneID" id="109466129"/>
<comment type="catalytic activity">
    <reaction evidence="14">
        <text>CDP + GTP = CTP + GDP</text>
        <dbReference type="Rhea" id="RHEA:79859"/>
        <dbReference type="ChEBI" id="CHEBI:37563"/>
        <dbReference type="ChEBI" id="CHEBI:37565"/>
        <dbReference type="ChEBI" id="CHEBI:58069"/>
        <dbReference type="ChEBI" id="CHEBI:58189"/>
    </reaction>
</comment>
<evidence type="ECO:0000256" key="14">
    <source>
        <dbReference type="ARBA" id="ARBA00045111"/>
    </source>
</evidence>
<dbReference type="Pfam" id="PF00406">
    <property type="entry name" value="ADK"/>
    <property type="match status" value="5"/>
</dbReference>
<keyword evidence="5" id="KW-0963">Cytoplasm</keyword>
<dbReference type="KEGG" id="bbel:109466129"/>
<dbReference type="Proteomes" id="UP000515135">
    <property type="component" value="Unplaced"/>
</dbReference>
<dbReference type="InterPro" id="IPR033690">
    <property type="entry name" value="Adenylat_kinase_CS"/>
</dbReference>
<dbReference type="GO" id="GO:0004550">
    <property type="term" value="F:nucleoside diphosphate kinase activity"/>
    <property type="evidence" value="ECO:0007669"/>
    <property type="project" value="UniProtKB-EC"/>
</dbReference>
<feature type="region of interest" description="Disordered" evidence="23">
    <location>
        <begin position="1"/>
        <end position="32"/>
    </location>
</feature>